<gene>
    <name evidence="2" type="ORF">ACFFVF_16345</name>
</gene>
<keyword evidence="3" id="KW-1185">Reference proteome</keyword>
<organism evidence="2 3">
    <name type="scientific">Flavobacterium jumunjinense</name>
    <dbReference type="NCBI Taxonomy" id="998845"/>
    <lineage>
        <taxon>Bacteria</taxon>
        <taxon>Pseudomonadati</taxon>
        <taxon>Bacteroidota</taxon>
        <taxon>Flavobacteriia</taxon>
        <taxon>Flavobacteriales</taxon>
        <taxon>Flavobacteriaceae</taxon>
        <taxon>Flavobacterium</taxon>
    </lineage>
</organism>
<dbReference type="Proteomes" id="UP001589607">
    <property type="component" value="Unassembled WGS sequence"/>
</dbReference>
<dbReference type="RefSeq" id="WP_236456159.1">
    <property type="nucleotide sequence ID" value="NZ_CBCSGE010000003.1"/>
</dbReference>
<name>A0ABV5GRS8_9FLAO</name>
<accession>A0ABV5GRS8</accession>
<evidence type="ECO:0000313" key="3">
    <source>
        <dbReference type="Proteomes" id="UP001589607"/>
    </source>
</evidence>
<dbReference type="InterPro" id="IPR005074">
    <property type="entry name" value="Peptidase_C39"/>
</dbReference>
<proteinExistence type="predicted"/>
<reference evidence="2 3" key="1">
    <citation type="submission" date="2024-09" db="EMBL/GenBank/DDBJ databases">
        <authorList>
            <person name="Sun Q."/>
            <person name="Mori K."/>
        </authorList>
    </citation>
    <scope>NUCLEOTIDE SEQUENCE [LARGE SCALE GENOMIC DNA]</scope>
    <source>
        <strain evidence="2 3">CECT 7955</strain>
    </source>
</reference>
<feature type="domain" description="Peptidase C39" evidence="1">
    <location>
        <begin position="29"/>
        <end position="149"/>
    </location>
</feature>
<comment type="caution">
    <text evidence="2">The sequence shown here is derived from an EMBL/GenBank/DDBJ whole genome shotgun (WGS) entry which is preliminary data.</text>
</comment>
<dbReference type="Pfam" id="PF03412">
    <property type="entry name" value="Peptidase_C39"/>
    <property type="match status" value="1"/>
</dbReference>
<dbReference type="PROSITE" id="PS51257">
    <property type="entry name" value="PROKAR_LIPOPROTEIN"/>
    <property type="match status" value="1"/>
</dbReference>
<dbReference type="Gene3D" id="3.90.70.10">
    <property type="entry name" value="Cysteine proteinases"/>
    <property type="match status" value="1"/>
</dbReference>
<dbReference type="PROSITE" id="PS50990">
    <property type="entry name" value="PEPTIDASE_C39"/>
    <property type="match status" value="1"/>
</dbReference>
<sequence length="180" mass="20801">MIRKILFIATIIALISCNLKSNDFPFYKQKTTQECGPTCLKMIFEYYGDKISLDSINKLSKLDSIEGTNLLNLSDTAETLGYRTLAIKIDFEKFKEAPLPAMLHWNNNHFVVIYKIENDSISIADPAIGLYKLNINEFKEHWCANPDYENEGIALLIEKLNSKEKMKHKVNQKRKKNTHK</sequence>
<dbReference type="EMBL" id="JBHMEY010000067">
    <property type="protein sequence ID" value="MFB9098089.1"/>
    <property type="molecule type" value="Genomic_DNA"/>
</dbReference>
<dbReference type="CDD" id="cd02418">
    <property type="entry name" value="Peptidase_C39B"/>
    <property type="match status" value="1"/>
</dbReference>
<evidence type="ECO:0000259" key="1">
    <source>
        <dbReference type="PROSITE" id="PS50990"/>
    </source>
</evidence>
<protein>
    <submittedName>
        <fullName evidence="2">Cysteine peptidase family C39 domain-containing protein</fullName>
    </submittedName>
</protein>
<evidence type="ECO:0000313" key="2">
    <source>
        <dbReference type="EMBL" id="MFB9098089.1"/>
    </source>
</evidence>